<dbReference type="EMBL" id="DMAN01000380">
    <property type="protein sequence ID" value="HAE28800.1"/>
    <property type="molecule type" value="Genomic_DNA"/>
</dbReference>
<evidence type="ECO:0000313" key="1">
    <source>
        <dbReference type="EMBL" id="HAE28800.1"/>
    </source>
</evidence>
<proteinExistence type="predicted"/>
<sequence>MVVGIDKFREFFKDYPDHYTIIGGAACDILFDTAGLPFRATKDIDVVLCIEVIDAAFGEKFRDFLNAGGYQAREQSSGHREFYRFHKPEDPEFPFMVELFSKKPDGLSLPEDTDIIRLNADADIVSLSAILLDPDYFKALQDGKRVENGVTILDESILIPFKARAFLDLTKRREDGDDKVRGDDIKKHRNDVFRLSQLLSGNPVEVSDPLREDMRQFLSAIEEEGKLNPKDLKVNMTLEAAITFLRTAYLLE</sequence>
<reference evidence="1 2" key="1">
    <citation type="journal article" date="2018" name="Nat. Biotechnol.">
        <title>A standardized bacterial taxonomy based on genome phylogeny substantially revises the tree of life.</title>
        <authorList>
            <person name="Parks D.H."/>
            <person name="Chuvochina M."/>
            <person name="Waite D.W."/>
            <person name="Rinke C."/>
            <person name="Skarshewski A."/>
            <person name="Chaumeil P.A."/>
            <person name="Hugenholtz P."/>
        </authorList>
    </citation>
    <scope>NUCLEOTIDE SEQUENCE [LARGE SCALE GENOMIC DNA]</scope>
    <source>
        <strain evidence="1">UBA8733</strain>
    </source>
</reference>
<evidence type="ECO:0008006" key="3">
    <source>
        <dbReference type="Google" id="ProtNLM"/>
    </source>
</evidence>
<accession>A0A3B9H2A1</accession>
<protein>
    <recommendedName>
        <fullName evidence="3">Nucleotidyl transferase AbiEii/AbiGii toxin family protein</fullName>
    </recommendedName>
</protein>
<dbReference type="AlphaFoldDB" id="A0A3B9H2A1"/>
<organism evidence="1 2">
    <name type="scientific">Hyphomonas adhaerens</name>
    <dbReference type="NCBI Taxonomy" id="81029"/>
    <lineage>
        <taxon>Bacteria</taxon>
        <taxon>Pseudomonadati</taxon>
        <taxon>Pseudomonadota</taxon>
        <taxon>Alphaproteobacteria</taxon>
        <taxon>Hyphomonadales</taxon>
        <taxon>Hyphomonadaceae</taxon>
        <taxon>Hyphomonas</taxon>
    </lineage>
</organism>
<name>A0A3B9H2A1_9PROT</name>
<gene>
    <name evidence="1" type="ORF">DCG58_16700</name>
</gene>
<evidence type="ECO:0000313" key="2">
    <source>
        <dbReference type="Proteomes" id="UP000259610"/>
    </source>
</evidence>
<comment type="caution">
    <text evidence="1">The sequence shown here is derived from an EMBL/GenBank/DDBJ whole genome shotgun (WGS) entry which is preliminary data.</text>
</comment>
<dbReference type="Proteomes" id="UP000259610">
    <property type="component" value="Unassembled WGS sequence"/>
</dbReference>
<dbReference type="RefSeq" id="WP_272991377.1">
    <property type="nucleotide sequence ID" value="NZ_CAJQMV010000037.1"/>
</dbReference>